<evidence type="ECO:0000313" key="2">
    <source>
        <dbReference type="EMBL" id="ACT50613.1"/>
    </source>
</evidence>
<protein>
    <recommendedName>
        <fullName evidence="4">DUF2474 domain-containing protein</fullName>
    </recommendedName>
</protein>
<reference evidence="3" key="1">
    <citation type="submission" date="2009-07" db="EMBL/GenBank/DDBJ databases">
        <title>Complete sequence of chromosome of Methylovorus sp. SIP3-4.</title>
        <authorList>
            <person name="Lucas S."/>
            <person name="Copeland A."/>
            <person name="Lapidus A."/>
            <person name="Glavina del Rio T."/>
            <person name="Tice H."/>
            <person name="Bruce D."/>
            <person name="Goodwin L."/>
            <person name="Pitluck S."/>
            <person name="Clum A."/>
            <person name="Larimer F."/>
            <person name="Land M."/>
            <person name="Hauser L."/>
            <person name="Kyrpides N."/>
            <person name="Mikhailova N."/>
            <person name="Kayluzhnaya M."/>
            <person name="Chistoserdova L."/>
        </authorList>
    </citation>
    <scope>NUCLEOTIDE SEQUENCE [LARGE SCALE GENOMIC DNA]</scope>
    <source>
        <strain evidence="3">SIP3-4</strain>
    </source>
</reference>
<gene>
    <name evidence="2" type="ordered locus">Msip34_1368</name>
</gene>
<dbReference type="Pfam" id="PF10617">
    <property type="entry name" value="DUF2474"/>
    <property type="match status" value="1"/>
</dbReference>
<dbReference type="HOGENOM" id="CLU_203653_2_1_4"/>
<evidence type="ECO:0000313" key="3">
    <source>
        <dbReference type="Proteomes" id="UP000002743"/>
    </source>
</evidence>
<accession>C6XDI8</accession>
<reference evidence="2 3" key="2">
    <citation type="journal article" date="2011" name="J. Bacteriol.">
        <title>Genomes of three methylotrophs from a single niche uncover genetic and metabolic divergence of Methylophilaceae.</title>
        <authorList>
            <person name="Lapidus A."/>
            <person name="Clum A."/>
            <person name="Labutti K."/>
            <person name="Kaluzhnaya M.G."/>
            <person name="Lim S."/>
            <person name="Beck D.A."/>
            <person name="Glavina Del Rio T."/>
            <person name="Nolan M."/>
            <person name="Mavromatis K."/>
            <person name="Huntemann M."/>
            <person name="Lucas S."/>
            <person name="Lidstrom M.E."/>
            <person name="Ivanova N."/>
            <person name="Chistoserdova L."/>
        </authorList>
    </citation>
    <scope>NUCLEOTIDE SEQUENCE [LARGE SCALE GENOMIC DNA]</scope>
    <source>
        <strain evidence="2 3">SIP3-4</strain>
    </source>
</reference>
<dbReference type="KEGG" id="mei:Msip34_1368"/>
<dbReference type="STRING" id="582744.Msip34_1368"/>
<dbReference type="AlphaFoldDB" id="C6XDI8"/>
<proteinExistence type="predicted"/>
<feature type="transmembrane region" description="Helical" evidence="1">
    <location>
        <begin position="12"/>
        <end position="38"/>
    </location>
</feature>
<sequence precursor="true">MADKSEKRWGQRLGWLFLIWLGSVLALGAVSLLLRLIMRAVGLTT</sequence>
<dbReference type="InterPro" id="IPR018895">
    <property type="entry name" value="DUF2474"/>
</dbReference>
<evidence type="ECO:0008006" key="4">
    <source>
        <dbReference type="Google" id="ProtNLM"/>
    </source>
</evidence>
<keyword evidence="1" id="KW-1133">Transmembrane helix</keyword>
<dbReference type="EMBL" id="CP001674">
    <property type="protein sequence ID" value="ACT50613.1"/>
    <property type="molecule type" value="Genomic_DNA"/>
</dbReference>
<organism evidence="2 3">
    <name type="scientific">Methylovorus glucosotrophus (strain SIP3-4)</name>
    <dbReference type="NCBI Taxonomy" id="582744"/>
    <lineage>
        <taxon>Bacteria</taxon>
        <taxon>Pseudomonadati</taxon>
        <taxon>Pseudomonadota</taxon>
        <taxon>Betaproteobacteria</taxon>
        <taxon>Nitrosomonadales</taxon>
        <taxon>Methylophilaceae</taxon>
        <taxon>Methylovorus</taxon>
    </lineage>
</organism>
<keyword evidence="3" id="KW-1185">Reference proteome</keyword>
<name>C6XDI8_METGS</name>
<evidence type="ECO:0000256" key="1">
    <source>
        <dbReference type="SAM" id="Phobius"/>
    </source>
</evidence>
<keyword evidence="1" id="KW-0812">Transmembrane</keyword>
<dbReference type="Proteomes" id="UP000002743">
    <property type="component" value="Chromosome"/>
</dbReference>
<dbReference type="RefSeq" id="WP_013442223.1">
    <property type="nucleotide sequence ID" value="NC_012969.1"/>
</dbReference>
<keyword evidence="1" id="KW-0472">Membrane</keyword>